<dbReference type="SMART" id="SM00322">
    <property type="entry name" value="KH"/>
    <property type="match status" value="4"/>
</dbReference>
<organism evidence="5 6">
    <name type="scientific">Heracleum sosnowskyi</name>
    <dbReference type="NCBI Taxonomy" id="360622"/>
    <lineage>
        <taxon>Eukaryota</taxon>
        <taxon>Viridiplantae</taxon>
        <taxon>Streptophyta</taxon>
        <taxon>Embryophyta</taxon>
        <taxon>Tracheophyta</taxon>
        <taxon>Spermatophyta</taxon>
        <taxon>Magnoliopsida</taxon>
        <taxon>eudicotyledons</taxon>
        <taxon>Gunneridae</taxon>
        <taxon>Pentapetalae</taxon>
        <taxon>asterids</taxon>
        <taxon>campanulids</taxon>
        <taxon>Apiales</taxon>
        <taxon>Apiaceae</taxon>
        <taxon>Apioideae</taxon>
        <taxon>apioid superclade</taxon>
        <taxon>Tordylieae</taxon>
        <taxon>Tordyliinae</taxon>
        <taxon>Heracleum</taxon>
    </lineage>
</organism>
<dbReference type="Proteomes" id="UP001237642">
    <property type="component" value="Unassembled WGS sequence"/>
</dbReference>
<gene>
    <name evidence="5" type="ORF">POM88_050764</name>
</gene>
<feature type="compositionally biased region" description="Basic and acidic residues" evidence="3">
    <location>
        <begin position="663"/>
        <end position="673"/>
    </location>
</feature>
<name>A0AAD8H0N9_9APIA</name>
<keyword evidence="1" id="KW-0677">Repeat</keyword>
<keyword evidence="2" id="KW-0694">RNA-binding</keyword>
<dbReference type="CDD" id="cd22460">
    <property type="entry name" value="KH-I_PEPPER_rpt2_like"/>
    <property type="match status" value="2"/>
</dbReference>
<feature type="domain" description="K Homology" evidence="4">
    <location>
        <begin position="43"/>
        <end position="115"/>
    </location>
</feature>
<feature type="domain" description="K Homology" evidence="4">
    <location>
        <begin position="157"/>
        <end position="232"/>
    </location>
</feature>
<dbReference type="Gene3D" id="3.30.310.210">
    <property type="match status" value="1"/>
</dbReference>
<feature type="region of interest" description="Disordered" evidence="3">
    <location>
        <begin position="1"/>
        <end position="43"/>
    </location>
</feature>
<dbReference type="PROSITE" id="PS50084">
    <property type="entry name" value="KH_TYPE_1"/>
    <property type="match status" value="4"/>
</dbReference>
<feature type="compositionally biased region" description="Polar residues" evidence="3">
    <location>
        <begin position="690"/>
        <end position="718"/>
    </location>
</feature>
<evidence type="ECO:0000313" key="5">
    <source>
        <dbReference type="EMBL" id="KAK1357508.1"/>
    </source>
</evidence>
<reference evidence="5" key="2">
    <citation type="submission" date="2023-05" db="EMBL/GenBank/DDBJ databases">
        <authorList>
            <person name="Schelkunov M.I."/>
        </authorList>
    </citation>
    <scope>NUCLEOTIDE SEQUENCE</scope>
    <source>
        <strain evidence="5">Hsosn_3</strain>
        <tissue evidence="5">Leaf</tissue>
    </source>
</reference>
<sequence>MDGSKRSFFRKQSSTQFKRKGGPRKEVWNNSGREQPLKGSGSSETVYRILCHSRKIGSVIGKGGSIVKTLREETQAKITVADSVSGSDERVIIISSPSDKIPGNHNVESNDEEMETEGMDELMEPHCAAQFALMKVHDRIIEEDIVGGSDTEAGNGNVVTARLLVPNNMVGCLLGKKGDVIQRLRSETTANIRVLPADHLPICAMDTDELVQISGNPAVARKALYVVSTLLHQNPRKDQPPSGFPVPPGNSGFRTTRHLTGKIPSHGSPIMSERSASFHRDPPIHWMGGYEGEHSRFGPGGFDDIPGGYGEEVPTDFSMKILCSAAKIGGVIGKGGFNVKQVQMETGASIHVEDVSAESDERVIRVSSTEAPWNPRSQTIDAILLLQDRTSELSDKGTTITRLLVPSSKVGCILGQGGHVINEMRRRTQADIRVYSKEDKPKCASEDEELVQISGNFAVAKDALAEISSRLRARCLRDAKVSGEPAPIRPNTGYGHPGKLHGVPPPGYNSREFDSPGAYNHFKGRAREYEPSSYPIYPSATSYPDVGRGMELKMSNNAMGPVMHTGRSNISNIAGARVKHQDIMSTSSESFIDRRSHHFNNVETMHHSFIASGGPSNNPQQGSYRDLNVHGQNYNPQHGSFSDLDDRDQYNPRAQHGSYSDFGARDQYKDPLHVSRSQHGSYSDFGAQDQYKNPQPASYHDLNSQPPTYPINNASQNPYHNVTQQQATYQNYQSVSTPQAPYHNISAPNSYQY</sequence>
<dbReference type="Pfam" id="PF00013">
    <property type="entry name" value="KH_1"/>
    <property type="match status" value="4"/>
</dbReference>
<proteinExistence type="predicted"/>
<feature type="compositionally biased region" description="Polar residues" evidence="3">
    <location>
        <begin position="614"/>
        <end position="623"/>
    </location>
</feature>
<feature type="domain" description="K Homology" evidence="4">
    <location>
        <begin position="315"/>
        <end position="385"/>
    </location>
</feature>
<feature type="domain" description="K Homology" evidence="4">
    <location>
        <begin position="397"/>
        <end position="472"/>
    </location>
</feature>
<evidence type="ECO:0000256" key="2">
    <source>
        <dbReference type="PROSITE-ProRule" id="PRU00117"/>
    </source>
</evidence>
<feature type="compositionally biased region" description="Polar residues" evidence="3">
    <location>
        <begin position="630"/>
        <end position="640"/>
    </location>
</feature>
<dbReference type="InterPro" id="IPR004087">
    <property type="entry name" value="KH_dom"/>
</dbReference>
<dbReference type="Gene3D" id="3.30.1370.10">
    <property type="entry name" value="K Homology domain, type 1"/>
    <property type="match status" value="2"/>
</dbReference>
<feature type="region of interest" description="Disordered" evidence="3">
    <location>
        <begin position="608"/>
        <end position="718"/>
    </location>
</feature>
<dbReference type="SUPFAM" id="SSF54791">
    <property type="entry name" value="Eukaryotic type KH-domain (KH-domain type I)"/>
    <property type="match status" value="4"/>
</dbReference>
<evidence type="ECO:0000313" key="6">
    <source>
        <dbReference type="Proteomes" id="UP001237642"/>
    </source>
</evidence>
<dbReference type="InterPro" id="IPR036612">
    <property type="entry name" value="KH_dom_type_1_sf"/>
</dbReference>
<feature type="region of interest" description="Disordered" evidence="3">
    <location>
        <begin position="234"/>
        <end position="253"/>
    </location>
</feature>
<dbReference type="GO" id="GO:0003723">
    <property type="term" value="F:RNA binding"/>
    <property type="evidence" value="ECO:0007669"/>
    <property type="project" value="UniProtKB-UniRule"/>
</dbReference>
<dbReference type="InterPro" id="IPR004088">
    <property type="entry name" value="KH_dom_type_1"/>
</dbReference>
<evidence type="ECO:0000256" key="3">
    <source>
        <dbReference type="SAM" id="MobiDB-lite"/>
    </source>
</evidence>
<protein>
    <submittedName>
        <fullName evidence="5">K Homology domain</fullName>
    </submittedName>
</protein>
<evidence type="ECO:0000256" key="1">
    <source>
        <dbReference type="ARBA" id="ARBA00022737"/>
    </source>
</evidence>
<evidence type="ECO:0000259" key="4">
    <source>
        <dbReference type="SMART" id="SM00322"/>
    </source>
</evidence>
<feature type="region of interest" description="Disordered" evidence="3">
    <location>
        <begin position="733"/>
        <end position="753"/>
    </location>
</feature>
<reference evidence="5" key="1">
    <citation type="submission" date="2023-02" db="EMBL/GenBank/DDBJ databases">
        <title>Genome of toxic invasive species Heracleum sosnowskyi carries increased number of genes despite the absence of recent whole-genome duplications.</title>
        <authorList>
            <person name="Schelkunov M."/>
            <person name="Shtratnikova V."/>
            <person name="Makarenko M."/>
            <person name="Klepikova A."/>
            <person name="Omelchenko D."/>
            <person name="Novikova G."/>
            <person name="Obukhova E."/>
            <person name="Bogdanov V."/>
            <person name="Penin A."/>
            <person name="Logacheva M."/>
        </authorList>
    </citation>
    <scope>NUCLEOTIDE SEQUENCE</scope>
    <source>
        <strain evidence="5">Hsosn_3</strain>
        <tissue evidence="5">Leaf</tissue>
    </source>
</reference>
<dbReference type="EMBL" id="JAUIZM010000011">
    <property type="protein sequence ID" value="KAK1357508.1"/>
    <property type="molecule type" value="Genomic_DNA"/>
</dbReference>
<dbReference type="PANTHER" id="PTHR10288">
    <property type="entry name" value="KH DOMAIN CONTAINING RNA BINDING PROTEIN"/>
    <property type="match status" value="1"/>
</dbReference>
<dbReference type="AlphaFoldDB" id="A0AAD8H0N9"/>
<keyword evidence="6" id="KW-1185">Reference proteome</keyword>
<dbReference type="CDD" id="cd22459">
    <property type="entry name" value="KH-I_PEPPER_rpt1_like"/>
    <property type="match status" value="1"/>
</dbReference>
<accession>A0AAD8H0N9</accession>
<comment type="caution">
    <text evidence="5">The sequence shown here is derived from an EMBL/GenBank/DDBJ whole genome shotgun (WGS) entry which is preliminary data.</text>
</comment>